<keyword evidence="1" id="KW-0472">Membrane</keyword>
<proteinExistence type="predicted"/>
<keyword evidence="1" id="KW-1133">Transmembrane helix</keyword>
<name>A0ABP6LRB1_9ACTN</name>
<feature type="transmembrane region" description="Helical" evidence="1">
    <location>
        <begin position="69"/>
        <end position="91"/>
    </location>
</feature>
<accession>A0ABP6LRB1</accession>
<evidence type="ECO:0000313" key="3">
    <source>
        <dbReference type="Proteomes" id="UP001501532"/>
    </source>
</evidence>
<organism evidence="2 3">
    <name type="scientific">Streptomyces glomeratus</name>
    <dbReference type="NCBI Taxonomy" id="284452"/>
    <lineage>
        <taxon>Bacteria</taxon>
        <taxon>Bacillati</taxon>
        <taxon>Actinomycetota</taxon>
        <taxon>Actinomycetes</taxon>
        <taxon>Kitasatosporales</taxon>
        <taxon>Streptomycetaceae</taxon>
        <taxon>Streptomyces</taxon>
    </lineage>
</organism>
<gene>
    <name evidence="2" type="ORF">GCM10010448_42030</name>
</gene>
<evidence type="ECO:0000313" key="2">
    <source>
        <dbReference type="EMBL" id="GAA3054324.1"/>
    </source>
</evidence>
<feature type="transmembrane region" description="Helical" evidence="1">
    <location>
        <begin position="44"/>
        <end position="63"/>
    </location>
</feature>
<protein>
    <submittedName>
        <fullName evidence="2">Uncharacterized protein</fullName>
    </submittedName>
</protein>
<keyword evidence="3" id="KW-1185">Reference proteome</keyword>
<evidence type="ECO:0000256" key="1">
    <source>
        <dbReference type="SAM" id="Phobius"/>
    </source>
</evidence>
<feature type="transmembrane region" description="Helical" evidence="1">
    <location>
        <begin position="6"/>
        <end position="32"/>
    </location>
</feature>
<sequence length="100" mass="10477">MLHVISLIAVSVVVVFYAFLGVLALTTGRMIVPWQRGRVPRPRLWGSGALLLAAGFVVLRFSAAVIGATAFGILSTGGLVLMGSGAVLQFLGQRVGRVQV</sequence>
<dbReference type="EMBL" id="BAAAUF010000039">
    <property type="protein sequence ID" value="GAA3054324.1"/>
    <property type="molecule type" value="Genomic_DNA"/>
</dbReference>
<dbReference type="RefSeq" id="WP_234517958.1">
    <property type="nucleotide sequence ID" value="NZ_BAAAUF010000039.1"/>
</dbReference>
<dbReference type="Proteomes" id="UP001501532">
    <property type="component" value="Unassembled WGS sequence"/>
</dbReference>
<keyword evidence="1" id="KW-0812">Transmembrane</keyword>
<reference evidence="3" key="1">
    <citation type="journal article" date="2019" name="Int. J. Syst. Evol. Microbiol.">
        <title>The Global Catalogue of Microorganisms (GCM) 10K type strain sequencing project: providing services to taxonomists for standard genome sequencing and annotation.</title>
        <authorList>
            <consortium name="The Broad Institute Genomics Platform"/>
            <consortium name="The Broad Institute Genome Sequencing Center for Infectious Disease"/>
            <person name="Wu L."/>
            <person name="Ma J."/>
        </authorList>
    </citation>
    <scope>NUCLEOTIDE SEQUENCE [LARGE SCALE GENOMIC DNA]</scope>
    <source>
        <strain evidence="3">JCM 9091</strain>
    </source>
</reference>
<comment type="caution">
    <text evidence="2">The sequence shown here is derived from an EMBL/GenBank/DDBJ whole genome shotgun (WGS) entry which is preliminary data.</text>
</comment>